<dbReference type="AlphaFoldDB" id="A0A8J6J1B2"/>
<dbReference type="GO" id="GO:0008270">
    <property type="term" value="F:zinc ion binding"/>
    <property type="evidence" value="ECO:0007669"/>
    <property type="project" value="InterPro"/>
</dbReference>
<sequence>MDENKEMSRGEALRKALSYQKKNGYDRLAPGELEAMDAYCEGYKQFLDNGKTERECVERTVSMAQAAGFKPFVRGMAVKPGDKFYQVNRGKAIMLAVIGRRSLGEGVNIGAAHIDSPRLDLKQNPLYESDELAFLKTHYYGGIRKYQWVTIPLELHGVVALKSGQTIRVSIGNGEGDPLFTIDDLLPHLGAEQSRKPLGEAIPAESLNLLVGSRPLADDEGSDRVKIAVLELLNRKYGIVEEDFISAELCAVPAFSAVDIGFDRSLIGSYGHDDRVCAYAALAALLQLGTPERTAVCMLADKEEIGSEGVSGMKSAAFDTFMEDLCAGQNVPLRACYEKSFCLSADVTAAYDPNFAEVYEKRNSALVNYGMGLCKYTGARGKSGASDASAELVAYVRATLDNAGVMWQMAELGKVDAGGGGTVAVYMAERNIDTLDAGVPVLSMHAPFETVGKLDCYMTFKGMKAVFEAK</sequence>
<dbReference type="Pfam" id="PF02127">
    <property type="entry name" value="Peptidase_M18"/>
    <property type="match status" value="1"/>
</dbReference>
<protein>
    <recommendedName>
        <fullName evidence="10">M18 family aminopeptidase</fullName>
        <ecNumber evidence="10">3.4.11.-</ecNumber>
    </recommendedName>
</protein>
<dbReference type="EC" id="3.4.11.-" evidence="10"/>
<dbReference type="InterPro" id="IPR023358">
    <property type="entry name" value="Peptidase_M18_dom2"/>
</dbReference>
<evidence type="ECO:0000256" key="9">
    <source>
        <dbReference type="RuleBase" id="RU004386"/>
    </source>
</evidence>
<organism evidence="11 12">
    <name type="scientific">Flintibacter faecis</name>
    <dbReference type="NCBI Taxonomy" id="2763047"/>
    <lineage>
        <taxon>Bacteria</taxon>
        <taxon>Bacillati</taxon>
        <taxon>Bacillota</taxon>
        <taxon>Clostridia</taxon>
        <taxon>Eubacteriales</taxon>
        <taxon>Flintibacter</taxon>
    </lineage>
</organism>
<evidence type="ECO:0000256" key="7">
    <source>
        <dbReference type="ARBA" id="ARBA00022833"/>
    </source>
</evidence>
<evidence type="ECO:0000256" key="1">
    <source>
        <dbReference type="ARBA" id="ARBA00001947"/>
    </source>
</evidence>
<dbReference type="NCBIfam" id="NF002600">
    <property type="entry name" value="PRK02256.1"/>
    <property type="match status" value="1"/>
</dbReference>
<dbReference type="GO" id="GO:0004177">
    <property type="term" value="F:aminopeptidase activity"/>
    <property type="evidence" value="ECO:0007669"/>
    <property type="project" value="UniProtKB-KW"/>
</dbReference>
<keyword evidence="6 9" id="KW-0378">Hydrolase</keyword>
<keyword evidence="7 9" id="KW-0862">Zinc</keyword>
<keyword evidence="8 9" id="KW-0482">Metalloprotease</keyword>
<dbReference type="GO" id="GO:0008237">
    <property type="term" value="F:metallopeptidase activity"/>
    <property type="evidence" value="ECO:0007669"/>
    <property type="project" value="UniProtKB-KW"/>
</dbReference>
<gene>
    <name evidence="11" type="ORF">H8S55_00210</name>
</gene>
<evidence type="ECO:0000256" key="6">
    <source>
        <dbReference type="ARBA" id="ARBA00022801"/>
    </source>
</evidence>
<dbReference type="GO" id="GO:0006508">
    <property type="term" value="P:proteolysis"/>
    <property type="evidence" value="ECO:0007669"/>
    <property type="project" value="UniProtKB-KW"/>
</dbReference>
<name>A0A8J6J1B2_9FIRM</name>
<evidence type="ECO:0000256" key="2">
    <source>
        <dbReference type="ARBA" id="ARBA00008290"/>
    </source>
</evidence>
<dbReference type="Proteomes" id="UP000602260">
    <property type="component" value="Unassembled WGS sequence"/>
</dbReference>
<keyword evidence="12" id="KW-1185">Reference proteome</keyword>
<dbReference type="SUPFAM" id="SSF53187">
    <property type="entry name" value="Zn-dependent exopeptidases"/>
    <property type="match status" value="1"/>
</dbReference>
<comment type="cofactor">
    <cofactor evidence="1 10">
        <name>Zn(2+)</name>
        <dbReference type="ChEBI" id="CHEBI:29105"/>
    </cofactor>
</comment>
<dbReference type="SUPFAM" id="SSF101821">
    <property type="entry name" value="Aminopeptidase/glucanase lid domain"/>
    <property type="match status" value="1"/>
</dbReference>
<accession>A0A8J6J1B2</accession>
<dbReference type="PANTHER" id="PTHR28570">
    <property type="entry name" value="ASPARTYL AMINOPEPTIDASE"/>
    <property type="match status" value="1"/>
</dbReference>
<keyword evidence="5 9" id="KW-0479">Metal-binding</keyword>
<evidence type="ECO:0000256" key="4">
    <source>
        <dbReference type="ARBA" id="ARBA00022670"/>
    </source>
</evidence>
<keyword evidence="3 9" id="KW-0031">Aminopeptidase</keyword>
<evidence type="ECO:0000256" key="10">
    <source>
        <dbReference type="RuleBase" id="RU004387"/>
    </source>
</evidence>
<evidence type="ECO:0000313" key="12">
    <source>
        <dbReference type="Proteomes" id="UP000602260"/>
    </source>
</evidence>
<dbReference type="Gene3D" id="2.30.250.10">
    <property type="entry name" value="Aminopeptidase i, Domain 2"/>
    <property type="match status" value="1"/>
</dbReference>
<evidence type="ECO:0000256" key="8">
    <source>
        <dbReference type="ARBA" id="ARBA00023049"/>
    </source>
</evidence>
<dbReference type="Gene3D" id="3.40.630.10">
    <property type="entry name" value="Zn peptidases"/>
    <property type="match status" value="1"/>
</dbReference>
<dbReference type="InterPro" id="IPR001948">
    <property type="entry name" value="Peptidase_M18"/>
</dbReference>
<evidence type="ECO:0000313" key="11">
    <source>
        <dbReference type="EMBL" id="MBC5715764.1"/>
    </source>
</evidence>
<evidence type="ECO:0000256" key="5">
    <source>
        <dbReference type="ARBA" id="ARBA00022723"/>
    </source>
</evidence>
<comment type="caution">
    <text evidence="11">The sequence shown here is derived from an EMBL/GenBank/DDBJ whole genome shotgun (WGS) entry which is preliminary data.</text>
</comment>
<proteinExistence type="inferred from homology"/>
<comment type="similarity">
    <text evidence="2 9">Belongs to the peptidase M18 family.</text>
</comment>
<dbReference type="PRINTS" id="PR00932">
    <property type="entry name" value="AMINO1PTASE"/>
</dbReference>
<dbReference type="PANTHER" id="PTHR28570:SF2">
    <property type="entry name" value="M18 FAMILY AMINOPEPTIDASE 1-RELATED"/>
    <property type="match status" value="1"/>
</dbReference>
<dbReference type="RefSeq" id="WP_186877315.1">
    <property type="nucleotide sequence ID" value="NZ_JACOPN010000001.1"/>
</dbReference>
<dbReference type="EMBL" id="JACOPN010000001">
    <property type="protein sequence ID" value="MBC5715764.1"/>
    <property type="molecule type" value="Genomic_DNA"/>
</dbReference>
<reference evidence="11" key="1">
    <citation type="submission" date="2020-08" db="EMBL/GenBank/DDBJ databases">
        <title>Genome public.</title>
        <authorList>
            <person name="Liu C."/>
            <person name="Sun Q."/>
        </authorList>
    </citation>
    <scope>NUCLEOTIDE SEQUENCE</scope>
    <source>
        <strain evidence="11">BX5</strain>
    </source>
</reference>
<keyword evidence="4 9" id="KW-0645">Protease</keyword>
<dbReference type="GO" id="GO:0005737">
    <property type="term" value="C:cytoplasm"/>
    <property type="evidence" value="ECO:0007669"/>
    <property type="project" value="UniProtKB-ARBA"/>
</dbReference>
<evidence type="ECO:0000256" key="3">
    <source>
        <dbReference type="ARBA" id="ARBA00022438"/>
    </source>
</evidence>